<keyword evidence="7 8" id="KW-0472">Membrane</keyword>
<feature type="transmembrane region" description="Helical" evidence="8">
    <location>
        <begin position="495"/>
        <end position="517"/>
    </location>
</feature>
<keyword evidence="4" id="KW-0808">Transferase</keyword>
<dbReference type="PANTHER" id="PTHR33908">
    <property type="entry name" value="MANNOSYLTRANSFERASE YKCB-RELATED"/>
    <property type="match status" value="1"/>
</dbReference>
<dbReference type="GO" id="GO:0009103">
    <property type="term" value="P:lipopolysaccharide biosynthetic process"/>
    <property type="evidence" value="ECO:0007669"/>
    <property type="project" value="UniProtKB-ARBA"/>
</dbReference>
<comment type="subcellular location">
    <subcellularLocation>
        <location evidence="1">Cell membrane</location>
        <topology evidence="1">Multi-pass membrane protein</topology>
    </subcellularLocation>
</comment>
<feature type="transmembrane region" description="Helical" evidence="8">
    <location>
        <begin position="81"/>
        <end position="104"/>
    </location>
</feature>
<name>A0A919N1J3_9ACTN</name>
<evidence type="ECO:0000256" key="1">
    <source>
        <dbReference type="ARBA" id="ARBA00004651"/>
    </source>
</evidence>
<sequence>MIFGGAGLLAALAYLVNLRHAVDFDLDEVMYAVAAQNVARHGSISWSAEPTAVHPPLHFLLLGGWSILTGTAEAPVLDAVFAARVLGALVSVATVLMSGLLSRLYRRSDLVLGAVLGLVVVDGFLLRFGRTALIEPTAVLTGLVVVYLGLRLRWAPGSRYVPLVGAVSGIALLVKEPLLFTVLVPVLAAALEQDWQFLRRAAAAVLVGFGVWAVFPLWAVLGGAGGWWLAEHRTNLDRLAGFLQLSGMNRPGVSSTGILGSTFATYLSGYLIFVFGVAGLLRLLWTSGVLRRRAARSRPASLLAFAVLSFGFLGYCVLFGQANEQLTAYSAVPAVLIGVLGWHTPPRVVIAALLLTGVVAWCLNVPLARDDATLRMGTHLTNSAACEPVNATGDAWRWIPVLPRNRVESQPDGPAALASGTHLFLLSRKDSAMRYGVSSPELDTWVRGHGVRIREFPSRRYQTIELWSAPGPVPARTAPCGNPAAVVAPNASAGLFLGLLGGALALVAVGGIAAGGAPSRRSVLSQIRTGMGRPR</sequence>
<dbReference type="Proteomes" id="UP000636960">
    <property type="component" value="Unassembled WGS sequence"/>
</dbReference>
<dbReference type="AlphaFoldDB" id="A0A919N1J3"/>
<evidence type="ECO:0000256" key="7">
    <source>
        <dbReference type="ARBA" id="ARBA00023136"/>
    </source>
</evidence>
<dbReference type="InterPro" id="IPR050297">
    <property type="entry name" value="LipidA_mod_glycosyltrf_83"/>
</dbReference>
<dbReference type="PANTHER" id="PTHR33908:SF11">
    <property type="entry name" value="MEMBRANE PROTEIN"/>
    <property type="match status" value="1"/>
</dbReference>
<gene>
    <name evidence="9" type="ORF">Ari01nite_45370</name>
</gene>
<evidence type="ECO:0000256" key="3">
    <source>
        <dbReference type="ARBA" id="ARBA00022676"/>
    </source>
</evidence>
<evidence type="ECO:0000256" key="5">
    <source>
        <dbReference type="ARBA" id="ARBA00022692"/>
    </source>
</evidence>
<feature type="transmembrane region" description="Helical" evidence="8">
    <location>
        <begin position="302"/>
        <end position="320"/>
    </location>
</feature>
<feature type="transmembrane region" description="Helical" evidence="8">
    <location>
        <begin position="349"/>
        <end position="368"/>
    </location>
</feature>
<keyword evidence="6 8" id="KW-1133">Transmembrane helix</keyword>
<feature type="transmembrane region" description="Helical" evidence="8">
    <location>
        <begin position="133"/>
        <end position="150"/>
    </location>
</feature>
<feature type="transmembrane region" description="Helical" evidence="8">
    <location>
        <begin position="258"/>
        <end position="281"/>
    </location>
</feature>
<dbReference type="GO" id="GO:0016763">
    <property type="term" value="F:pentosyltransferase activity"/>
    <property type="evidence" value="ECO:0007669"/>
    <property type="project" value="TreeGrafter"/>
</dbReference>
<accession>A0A919N1J3</accession>
<evidence type="ECO:0000256" key="2">
    <source>
        <dbReference type="ARBA" id="ARBA00022475"/>
    </source>
</evidence>
<feature type="transmembrane region" description="Helical" evidence="8">
    <location>
        <begin position="203"/>
        <end position="229"/>
    </location>
</feature>
<evidence type="ECO:0000313" key="10">
    <source>
        <dbReference type="Proteomes" id="UP000636960"/>
    </source>
</evidence>
<evidence type="ECO:0000256" key="4">
    <source>
        <dbReference type="ARBA" id="ARBA00022679"/>
    </source>
</evidence>
<keyword evidence="3" id="KW-0328">Glycosyltransferase</keyword>
<dbReference type="GO" id="GO:0005886">
    <property type="term" value="C:plasma membrane"/>
    <property type="evidence" value="ECO:0007669"/>
    <property type="project" value="UniProtKB-SubCell"/>
</dbReference>
<evidence type="ECO:0000256" key="8">
    <source>
        <dbReference type="SAM" id="Phobius"/>
    </source>
</evidence>
<keyword evidence="5 8" id="KW-0812">Transmembrane</keyword>
<feature type="transmembrane region" description="Helical" evidence="8">
    <location>
        <begin position="110"/>
        <end position="126"/>
    </location>
</feature>
<reference evidence="9" key="1">
    <citation type="submission" date="2021-01" db="EMBL/GenBank/DDBJ databases">
        <title>Whole genome shotgun sequence of Actinoplanes rishiriensis NBRC 108556.</title>
        <authorList>
            <person name="Komaki H."/>
            <person name="Tamura T."/>
        </authorList>
    </citation>
    <scope>NUCLEOTIDE SEQUENCE</scope>
    <source>
        <strain evidence="9">NBRC 108556</strain>
    </source>
</reference>
<organism evidence="9 10">
    <name type="scientific">Paractinoplanes rishiriensis</name>
    <dbReference type="NCBI Taxonomy" id="1050105"/>
    <lineage>
        <taxon>Bacteria</taxon>
        <taxon>Bacillati</taxon>
        <taxon>Actinomycetota</taxon>
        <taxon>Actinomycetes</taxon>
        <taxon>Micromonosporales</taxon>
        <taxon>Micromonosporaceae</taxon>
        <taxon>Paractinoplanes</taxon>
    </lineage>
</organism>
<keyword evidence="2" id="KW-1003">Cell membrane</keyword>
<keyword evidence="10" id="KW-1185">Reference proteome</keyword>
<protein>
    <submittedName>
        <fullName evidence="9">Uncharacterized protein</fullName>
    </submittedName>
</protein>
<proteinExistence type="predicted"/>
<comment type="caution">
    <text evidence="9">The sequence shown here is derived from an EMBL/GenBank/DDBJ whole genome shotgun (WGS) entry which is preliminary data.</text>
</comment>
<evidence type="ECO:0000313" key="9">
    <source>
        <dbReference type="EMBL" id="GIE97072.1"/>
    </source>
</evidence>
<dbReference type="EMBL" id="BOMV01000054">
    <property type="protein sequence ID" value="GIE97072.1"/>
    <property type="molecule type" value="Genomic_DNA"/>
</dbReference>
<evidence type="ECO:0000256" key="6">
    <source>
        <dbReference type="ARBA" id="ARBA00022989"/>
    </source>
</evidence>